<dbReference type="Proteomes" id="UP000558509">
    <property type="component" value="Unassembled WGS sequence"/>
</dbReference>
<dbReference type="InterPro" id="IPR036322">
    <property type="entry name" value="WD40_repeat_dom_sf"/>
</dbReference>
<gene>
    <name evidence="6" type="primary">Spag16</name>
    <name evidence="6" type="ORF">THRLUD_R12757</name>
</gene>
<feature type="repeat" description="WD" evidence="3">
    <location>
        <begin position="442"/>
        <end position="483"/>
    </location>
</feature>
<comment type="caution">
    <text evidence="6">The sequence shown here is derived from an EMBL/GenBank/DDBJ whole genome shotgun (WGS) entry which is preliminary data.</text>
</comment>
<dbReference type="InterPro" id="IPR019775">
    <property type="entry name" value="WD40_repeat_CS"/>
</dbReference>
<dbReference type="InterPro" id="IPR001680">
    <property type="entry name" value="WD40_rpt"/>
</dbReference>
<dbReference type="Gene3D" id="2.130.10.10">
    <property type="entry name" value="YVTN repeat-like/Quinoprotein amine dehydrogenase"/>
    <property type="match status" value="2"/>
</dbReference>
<feature type="repeat" description="WD" evidence="3">
    <location>
        <begin position="484"/>
        <end position="518"/>
    </location>
</feature>
<keyword evidence="7" id="KW-1185">Reference proteome</keyword>
<keyword evidence="1 3" id="KW-0853">WD repeat</keyword>
<feature type="coiled-coil region" evidence="4">
    <location>
        <begin position="115"/>
        <end position="149"/>
    </location>
</feature>
<sequence>ITITDDSNDDYQYEEVSADDESSLHEDDEDLSKALQTIQKQDEDAQILAFQSVLTSEKSVSEIPQAMDDFFCNFLVRLGMSRTLDCFQTEWYELIERGVLTVGDAGLVPNVYIRNQELEIENLNLKKDLEMYKQSVNKTEDALLKMQKERDFHRMHHKRVVQEKNRLISDLKRLKAHYASYEPMLKQLSEKYQNLLTQKMLTSLERDKAMGQVTGLQAALESLESGYTKQVPETKVGHDCTRKKVFEGPTQKALREARQQKFLVVASSSSFLRINNLGFLQDSEFPVDPEGTPYLEHAKEDTQPQKCGQYQLSSTLKVHSFAVNCLAFHPRKNIVLSGGDDHLWKTWSFPDGNILLTGEGHTDWLSGCCFRPSGTQLVTSSGDSTVRIWDLSRHGCILTLRGHSRAVRGCSWHSCGDFVASASMDSTSKIWDVNSERCRHTLRGHEESVNSIEFLPFSSTVLTSSADKTLSLWDVRTGVRVYTFRGHVHACTHATFNKKGDVIASCDSSGVLKLWDMRKLLPVLSIDAGPHPANHIAFHRSGRALKQLSPPKTRLVVQ</sequence>
<feature type="region of interest" description="Disordered" evidence="5">
    <location>
        <begin position="1"/>
        <end position="30"/>
    </location>
</feature>
<dbReference type="PROSITE" id="PS50082">
    <property type="entry name" value="WD_REPEATS_2"/>
    <property type="match status" value="5"/>
</dbReference>
<dbReference type="PRINTS" id="PR00320">
    <property type="entry name" value="GPROTEINBRPT"/>
</dbReference>
<feature type="repeat" description="WD" evidence="3">
    <location>
        <begin position="316"/>
        <end position="357"/>
    </location>
</feature>
<dbReference type="InterPro" id="IPR020472">
    <property type="entry name" value="WD40_PAC1"/>
</dbReference>
<feature type="non-terminal residue" evidence="6">
    <location>
        <position position="558"/>
    </location>
</feature>
<evidence type="ECO:0000313" key="6">
    <source>
        <dbReference type="EMBL" id="NXA71615.1"/>
    </source>
</evidence>
<dbReference type="GO" id="GO:0035082">
    <property type="term" value="P:axoneme assembly"/>
    <property type="evidence" value="ECO:0007669"/>
    <property type="project" value="TreeGrafter"/>
</dbReference>
<protein>
    <submittedName>
        <fullName evidence="6">SPG16 protein</fullName>
    </submittedName>
</protein>
<dbReference type="InterPro" id="IPR015943">
    <property type="entry name" value="WD40/YVTN_repeat-like_dom_sf"/>
</dbReference>
<dbReference type="GO" id="GO:1990716">
    <property type="term" value="C:axonemal central apparatus"/>
    <property type="evidence" value="ECO:0007669"/>
    <property type="project" value="TreeGrafter"/>
</dbReference>
<dbReference type="PROSITE" id="PS50294">
    <property type="entry name" value="WD_REPEATS_REGION"/>
    <property type="match status" value="4"/>
</dbReference>
<evidence type="ECO:0000256" key="5">
    <source>
        <dbReference type="SAM" id="MobiDB-lite"/>
    </source>
</evidence>
<organism evidence="6 7">
    <name type="scientific">Thryothorus ludovicianus</name>
    <name type="common">Carolina wren</name>
    <name type="synonym">Sylvia ludoviciana</name>
    <dbReference type="NCBI Taxonomy" id="74200"/>
    <lineage>
        <taxon>Eukaryota</taxon>
        <taxon>Metazoa</taxon>
        <taxon>Chordata</taxon>
        <taxon>Craniata</taxon>
        <taxon>Vertebrata</taxon>
        <taxon>Euteleostomi</taxon>
        <taxon>Archelosauria</taxon>
        <taxon>Archosauria</taxon>
        <taxon>Dinosauria</taxon>
        <taxon>Saurischia</taxon>
        <taxon>Theropoda</taxon>
        <taxon>Coelurosauria</taxon>
        <taxon>Aves</taxon>
        <taxon>Neognathae</taxon>
        <taxon>Neoaves</taxon>
        <taxon>Telluraves</taxon>
        <taxon>Australaves</taxon>
        <taxon>Passeriformes</taxon>
        <taxon>Certhiidae</taxon>
        <taxon>Troglodytinae</taxon>
        <taxon>Thryothorus</taxon>
    </lineage>
</organism>
<evidence type="ECO:0000256" key="3">
    <source>
        <dbReference type="PROSITE-ProRule" id="PRU00221"/>
    </source>
</evidence>
<feature type="non-terminal residue" evidence="6">
    <location>
        <position position="1"/>
    </location>
</feature>
<reference evidence="6 7" key="1">
    <citation type="submission" date="2019-09" db="EMBL/GenBank/DDBJ databases">
        <title>Bird 10,000 Genomes (B10K) Project - Family phase.</title>
        <authorList>
            <person name="Zhang G."/>
        </authorList>
    </citation>
    <scope>NUCLEOTIDE SEQUENCE [LARGE SCALE GENOMIC DNA]</scope>
    <source>
        <strain evidence="6">B10K-DU-001-68</strain>
        <tissue evidence="6">Muscle</tissue>
    </source>
</reference>
<feature type="repeat" description="WD" evidence="3">
    <location>
        <begin position="358"/>
        <end position="399"/>
    </location>
</feature>
<dbReference type="EMBL" id="VZTB01000309">
    <property type="protein sequence ID" value="NXA71615.1"/>
    <property type="molecule type" value="Genomic_DNA"/>
</dbReference>
<dbReference type="InterPro" id="IPR050995">
    <property type="entry name" value="WD-F-box_domain-protein"/>
</dbReference>
<proteinExistence type="predicted"/>
<dbReference type="SUPFAM" id="SSF50978">
    <property type="entry name" value="WD40 repeat-like"/>
    <property type="match status" value="1"/>
</dbReference>
<dbReference type="CDD" id="cd00200">
    <property type="entry name" value="WD40"/>
    <property type="match status" value="1"/>
</dbReference>
<dbReference type="Pfam" id="PF00400">
    <property type="entry name" value="WD40"/>
    <property type="match status" value="5"/>
</dbReference>
<dbReference type="PANTHER" id="PTHR14604">
    <property type="entry name" value="WD40 REPEAT PF20"/>
    <property type="match status" value="1"/>
</dbReference>
<dbReference type="SMART" id="SM00320">
    <property type="entry name" value="WD40"/>
    <property type="match status" value="5"/>
</dbReference>
<evidence type="ECO:0000256" key="4">
    <source>
        <dbReference type="SAM" id="Coils"/>
    </source>
</evidence>
<keyword evidence="2" id="KW-0677">Repeat</keyword>
<dbReference type="PANTHER" id="PTHR14604:SF3">
    <property type="entry name" value="SPERM-ASSOCIATED ANTIGEN 16 PROTEIN"/>
    <property type="match status" value="1"/>
</dbReference>
<dbReference type="PROSITE" id="PS00678">
    <property type="entry name" value="WD_REPEATS_1"/>
    <property type="match status" value="3"/>
</dbReference>
<dbReference type="AlphaFoldDB" id="A0A7K7Y105"/>
<feature type="repeat" description="WD" evidence="3">
    <location>
        <begin position="400"/>
        <end position="441"/>
    </location>
</feature>
<evidence type="ECO:0000256" key="2">
    <source>
        <dbReference type="ARBA" id="ARBA00022737"/>
    </source>
</evidence>
<name>A0A7K7Y105_THRLU</name>
<evidence type="ECO:0000313" key="7">
    <source>
        <dbReference type="Proteomes" id="UP000558509"/>
    </source>
</evidence>
<keyword evidence="4" id="KW-0175">Coiled coil</keyword>
<evidence type="ECO:0000256" key="1">
    <source>
        <dbReference type="ARBA" id="ARBA00022574"/>
    </source>
</evidence>
<accession>A0A7K7Y105</accession>